<dbReference type="RefSeq" id="WP_046089400.1">
    <property type="nucleotide sequence ID" value="NZ_LAKD02000094.1"/>
</dbReference>
<dbReference type="EMBL" id="LAKD02000094">
    <property type="protein sequence ID" value="OPF73208.1"/>
    <property type="molecule type" value="Genomic_DNA"/>
</dbReference>
<sequence>MRPNNTHTTKASPPPIAGTAASDGFHLDVALVEVADVAGLISLTDDGCGETCGACTTNVA</sequence>
<dbReference type="InterPro" id="IPR027575">
    <property type="entry name" value="LD_lanti_pre"/>
</dbReference>
<evidence type="ECO:0000313" key="2">
    <source>
        <dbReference type="Proteomes" id="UP000033615"/>
    </source>
</evidence>
<comment type="caution">
    <text evidence="1">The sequence shown here is derived from an EMBL/GenBank/DDBJ whole genome shotgun (WGS) entry which is preliminary data.</text>
</comment>
<organism evidence="1 2">
    <name type="scientific">Streptomyces antioxidans</name>
    <dbReference type="NCBI Taxonomy" id="1507734"/>
    <lineage>
        <taxon>Bacteria</taxon>
        <taxon>Bacillati</taxon>
        <taxon>Actinomycetota</taxon>
        <taxon>Actinomycetes</taxon>
        <taxon>Kitasatosporales</taxon>
        <taxon>Streptomycetaceae</taxon>
        <taxon>Streptomyces</taxon>
    </lineage>
</organism>
<evidence type="ECO:0000313" key="1">
    <source>
        <dbReference type="EMBL" id="OPF73208.1"/>
    </source>
</evidence>
<proteinExistence type="predicted"/>
<dbReference type="Proteomes" id="UP000033615">
    <property type="component" value="Unassembled WGS sequence"/>
</dbReference>
<accession>A0A1V4CYQ3</accession>
<dbReference type="AlphaFoldDB" id="A0A1V4CYQ3"/>
<reference evidence="1" key="1">
    <citation type="submission" date="2016-12" db="EMBL/GenBank/DDBJ databases">
        <title>Genome sequence of Streptomyces antioxidans MUSC 164.</title>
        <authorList>
            <person name="Lee L.-H."/>
            <person name="Ser H.-L."/>
        </authorList>
    </citation>
    <scope>NUCLEOTIDE SEQUENCE [LARGE SCALE GENOMIC DNA]</scope>
    <source>
        <strain evidence="1">MUSC 164</strain>
    </source>
</reference>
<dbReference type="NCBIfam" id="TIGR04363">
    <property type="entry name" value="LD_lanti_pre"/>
    <property type="match status" value="1"/>
</dbReference>
<name>A0A1V4CYQ3_9ACTN</name>
<keyword evidence="2" id="KW-1185">Reference proteome</keyword>
<protein>
    <submittedName>
        <fullName evidence="1">FxLD family lantipeptide</fullName>
    </submittedName>
</protein>
<gene>
    <name evidence="1" type="ORF">VT50_0228795</name>
</gene>